<comment type="caution">
    <text evidence="1">The sequence shown here is derived from an EMBL/GenBank/DDBJ whole genome shotgun (WGS) entry which is preliminary data.</text>
</comment>
<proteinExistence type="predicted"/>
<evidence type="ECO:0000313" key="1">
    <source>
        <dbReference type="EMBL" id="RPA26160.1"/>
    </source>
</evidence>
<organism evidence="1 2">
    <name type="scientific">Burkholderia mallei</name>
    <name type="common">Pseudomonas mallei</name>
    <dbReference type="NCBI Taxonomy" id="13373"/>
    <lineage>
        <taxon>Bacteria</taxon>
        <taxon>Pseudomonadati</taxon>
        <taxon>Pseudomonadota</taxon>
        <taxon>Betaproteobacteria</taxon>
        <taxon>Burkholderiales</taxon>
        <taxon>Burkholderiaceae</taxon>
        <taxon>Burkholderia</taxon>
        <taxon>pseudomallei group</taxon>
    </lineage>
</organism>
<sequence>MHEARATAPGIWSVVKRAGIYKSHPDNFLIDIKEILRRLHRCGHSVISLEVRGATQHRAAPRARAAAQSAT</sequence>
<dbReference type="Proteomes" id="UP000269379">
    <property type="component" value="Chromosome 1"/>
</dbReference>
<reference evidence="2" key="1">
    <citation type="submission" date="2018-10" db="EMBL/GenBank/DDBJ databases">
        <title>FDA dAtabase for Regulatory Grade micrObial Sequences (FDA-ARGOS): Supporting development and validation of Infectious Disease Dx tests.</title>
        <authorList>
            <person name="Minogue T."/>
            <person name="Wolcott M."/>
            <person name="Wasieloski L."/>
            <person name="Aguilar W."/>
            <person name="Moore D."/>
            <person name="Jaissle J."/>
            <person name="Tallon L."/>
            <person name="Sadzewicz L."/>
            <person name="Zhao X."/>
            <person name="Vavikolanu K."/>
            <person name="Mehta A."/>
            <person name="Aluvathingal J."/>
            <person name="Nadendla S."/>
            <person name="Yan Y."/>
            <person name="Sichtig H."/>
        </authorList>
    </citation>
    <scope>NUCLEOTIDE SEQUENCE [LARGE SCALE GENOMIC DNA]</scope>
    <source>
        <strain evidence="2">FDAARGOS_588</strain>
    </source>
</reference>
<dbReference type="EMBL" id="RKJW01000002">
    <property type="protein sequence ID" value="RPA26160.1"/>
    <property type="molecule type" value="Genomic_DNA"/>
</dbReference>
<gene>
    <name evidence="1" type="ORF">EGT70_25375</name>
</gene>
<protein>
    <submittedName>
        <fullName evidence="1">Uncharacterized protein</fullName>
    </submittedName>
</protein>
<evidence type="ECO:0000313" key="2">
    <source>
        <dbReference type="Proteomes" id="UP000269379"/>
    </source>
</evidence>
<dbReference type="AlphaFoldDB" id="A0AAX1X6U5"/>
<accession>A0AAX1X6U5</accession>
<name>A0AAX1X6U5_BURML</name>